<gene>
    <name evidence="3" type="ORF">DXG03_004831</name>
</gene>
<feature type="compositionally biased region" description="Basic and acidic residues" evidence="1">
    <location>
        <begin position="303"/>
        <end position="315"/>
    </location>
</feature>
<name>A0A9P7G656_9AGAR</name>
<comment type="caution">
    <text evidence="3">The sequence shown here is derived from an EMBL/GenBank/DDBJ whole genome shotgun (WGS) entry which is preliminary data.</text>
</comment>
<reference evidence="3" key="2">
    <citation type="submission" date="2021-10" db="EMBL/GenBank/DDBJ databases">
        <title>Phylogenomics reveals ancestral predisposition of the termite-cultivated fungus Termitomyces towards a domesticated lifestyle.</title>
        <authorList>
            <person name="Auxier B."/>
            <person name="Grum-Grzhimaylo A."/>
            <person name="Cardenas M.E."/>
            <person name="Lodge J.D."/>
            <person name="Laessoe T."/>
            <person name="Pedersen O."/>
            <person name="Smith M.E."/>
            <person name="Kuyper T.W."/>
            <person name="Franco-Molano E.A."/>
            <person name="Baroni T.J."/>
            <person name="Aanen D.K."/>
        </authorList>
    </citation>
    <scope>NUCLEOTIDE SEQUENCE</scope>
    <source>
        <strain evidence="3">AP01</strain>
        <tissue evidence="3">Mycelium</tissue>
    </source>
</reference>
<feature type="region of interest" description="Disordered" evidence="1">
    <location>
        <begin position="47"/>
        <end position="96"/>
    </location>
</feature>
<dbReference type="Proteomes" id="UP000775547">
    <property type="component" value="Unassembled WGS sequence"/>
</dbReference>
<evidence type="ECO:0000313" key="4">
    <source>
        <dbReference type="Proteomes" id="UP000775547"/>
    </source>
</evidence>
<organism evidence="3 4">
    <name type="scientific">Asterophora parasitica</name>
    <dbReference type="NCBI Taxonomy" id="117018"/>
    <lineage>
        <taxon>Eukaryota</taxon>
        <taxon>Fungi</taxon>
        <taxon>Dikarya</taxon>
        <taxon>Basidiomycota</taxon>
        <taxon>Agaricomycotina</taxon>
        <taxon>Agaricomycetes</taxon>
        <taxon>Agaricomycetidae</taxon>
        <taxon>Agaricales</taxon>
        <taxon>Tricholomatineae</taxon>
        <taxon>Lyophyllaceae</taxon>
        <taxon>Asterophora</taxon>
    </lineage>
</organism>
<feature type="chain" id="PRO_5040182917" evidence="2">
    <location>
        <begin position="24"/>
        <end position="315"/>
    </location>
</feature>
<dbReference type="OrthoDB" id="10612694at2759"/>
<reference evidence="3" key="1">
    <citation type="submission" date="2020-07" db="EMBL/GenBank/DDBJ databases">
        <authorList>
            <person name="Nieuwenhuis M."/>
            <person name="Van De Peppel L.J.J."/>
        </authorList>
    </citation>
    <scope>NUCLEOTIDE SEQUENCE</scope>
    <source>
        <strain evidence="3">AP01</strain>
        <tissue evidence="3">Mycelium</tissue>
    </source>
</reference>
<evidence type="ECO:0000313" key="3">
    <source>
        <dbReference type="EMBL" id="KAG5641515.1"/>
    </source>
</evidence>
<keyword evidence="2" id="KW-0732">Signal</keyword>
<feature type="compositionally biased region" description="Polar residues" evidence="1">
    <location>
        <begin position="66"/>
        <end position="75"/>
    </location>
</feature>
<keyword evidence="4" id="KW-1185">Reference proteome</keyword>
<feature type="region of interest" description="Disordered" evidence="1">
    <location>
        <begin position="277"/>
        <end position="315"/>
    </location>
</feature>
<dbReference type="EMBL" id="JABCKV010000297">
    <property type="protein sequence ID" value="KAG5641515.1"/>
    <property type="molecule type" value="Genomic_DNA"/>
</dbReference>
<protein>
    <submittedName>
        <fullName evidence="3">Uncharacterized protein</fullName>
    </submittedName>
</protein>
<accession>A0A9P7G656</accession>
<sequence length="315" mass="34315">MRTSQILFSGLAILVWSVTEVYASVYPSISLANGISRGRPGVEKRHIRNADYQSSGASPKSVYEETGNSAPSDSTDPAPHEQQPSGPSSNTKERRGLFGLPDISLTQAAGSNPTKSDLPLMNSVPLNDQTDIPFCDQLVELVPGLAHSEGMMMKRGASRIHVRGYGPACIRRMIPVGTKGSGRSGKFLSRSLTRGDKPQERRMDAIQYTRGFIQIHQVREPWRTPGYPIAAPQHGQGLAKHAAPIVSTPAPISDMAPRSFPPLGHPRAFGIERPTISKPDAMQNDRRWVPQRDTTTLHALTKPVHDERAEHGQGA</sequence>
<evidence type="ECO:0000256" key="1">
    <source>
        <dbReference type="SAM" id="MobiDB-lite"/>
    </source>
</evidence>
<feature type="signal peptide" evidence="2">
    <location>
        <begin position="1"/>
        <end position="23"/>
    </location>
</feature>
<dbReference type="AlphaFoldDB" id="A0A9P7G656"/>
<proteinExistence type="predicted"/>
<evidence type="ECO:0000256" key="2">
    <source>
        <dbReference type="SAM" id="SignalP"/>
    </source>
</evidence>